<evidence type="ECO:0000313" key="4">
    <source>
        <dbReference type="EMBL" id="OGN08442.1"/>
    </source>
</evidence>
<dbReference type="FunFam" id="3.40.50.2000:FF:000119">
    <property type="entry name" value="Glycosyl transferase group 1"/>
    <property type="match status" value="1"/>
</dbReference>
<feature type="domain" description="Glycosyltransferase subfamily 4-like N-terminal" evidence="3">
    <location>
        <begin position="17"/>
        <end position="179"/>
    </location>
</feature>
<dbReference type="PANTHER" id="PTHR46401:SF2">
    <property type="entry name" value="GLYCOSYLTRANSFERASE WBBK-RELATED"/>
    <property type="match status" value="1"/>
</dbReference>
<dbReference type="Proteomes" id="UP000178023">
    <property type="component" value="Unassembled WGS sequence"/>
</dbReference>
<evidence type="ECO:0000259" key="3">
    <source>
        <dbReference type="Pfam" id="PF13439"/>
    </source>
</evidence>
<sequence>MHIGIDVRVLGNPIKSGIEEYAEQLLSRLLPLDSSIRYKLFFSSYRHELPDYDWLRLPNVEVKKFKYPNHLLAYSTRIFSWPKIDRLLDGVDVFFSPHFLISSLSPTAKRVTAFHDLSYLRFPGFFSWRQKIWHNFEMRPVWQARMSDKIIAVSESTKNDLVEKYAIDPANIKVIYSGASLSMRLLNPEELADFRKSKDLPERFILFMGKLEPRKNIVGLIRAFNLLKNDNQFDDLALVVAGDAGWLYGDIFKEAVDSLHKNQIRFAGHISNEERAGYYNLASVFVYPSFFEGFGLPALEAMACGAPVIASNNSSLPEVVGDAGILVNPHNVSEIAAAMRHVLTDIKLRKTIVEKGLARASKFTWQKCAEETLEVLTSV</sequence>
<dbReference type="Pfam" id="PF13439">
    <property type="entry name" value="Glyco_transf_4"/>
    <property type="match status" value="1"/>
</dbReference>
<evidence type="ECO:0000259" key="2">
    <source>
        <dbReference type="Pfam" id="PF00534"/>
    </source>
</evidence>
<dbReference type="InterPro" id="IPR001296">
    <property type="entry name" value="Glyco_trans_1"/>
</dbReference>
<feature type="domain" description="Glycosyl transferase family 1" evidence="2">
    <location>
        <begin position="194"/>
        <end position="356"/>
    </location>
</feature>
<dbReference type="InterPro" id="IPR028098">
    <property type="entry name" value="Glyco_trans_4-like_N"/>
</dbReference>
<proteinExistence type="predicted"/>
<comment type="caution">
    <text evidence="4">The sequence shown here is derived from an EMBL/GenBank/DDBJ whole genome shotgun (WGS) entry which is preliminary data.</text>
</comment>
<accession>A0A1F8F5L3</accession>
<dbReference type="CDD" id="cd03809">
    <property type="entry name" value="GT4_MtfB-like"/>
    <property type="match status" value="1"/>
</dbReference>
<protein>
    <recommendedName>
        <fullName evidence="6">Glycosyl transferase family 1 domain-containing protein</fullName>
    </recommendedName>
</protein>
<dbReference type="Pfam" id="PF00534">
    <property type="entry name" value="Glycos_transf_1"/>
    <property type="match status" value="1"/>
</dbReference>
<organism evidence="4 5">
    <name type="scientific">Candidatus Yanofskybacteria bacterium RIFCSPHIGHO2_01_FULL_45_42</name>
    <dbReference type="NCBI Taxonomy" id="1802671"/>
    <lineage>
        <taxon>Bacteria</taxon>
        <taxon>Candidatus Yanofskyibacteriota</taxon>
    </lineage>
</organism>
<evidence type="ECO:0000313" key="5">
    <source>
        <dbReference type="Proteomes" id="UP000178023"/>
    </source>
</evidence>
<dbReference type="EMBL" id="MGJL01000004">
    <property type="protein sequence ID" value="OGN08442.1"/>
    <property type="molecule type" value="Genomic_DNA"/>
</dbReference>
<dbReference type="SUPFAM" id="SSF53756">
    <property type="entry name" value="UDP-Glycosyltransferase/glycogen phosphorylase"/>
    <property type="match status" value="1"/>
</dbReference>
<dbReference type="GO" id="GO:0009103">
    <property type="term" value="P:lipopolysaccharide biosynthetic process"/>
    <property type="evidence" value="ECO:0007669"/>
    <property type="project" value="TreeGrafter"/>
</dbReference>
<dbReference type="GO" id="GO:0016757">
    <property type="term" value="F:glycosyltransferase activity"/>
    <property type="evidence" value="ECO:0007669"/>
    <property type="project" value="InterPro"/>
</dbReference>
<dbReference type="AlphaFoldDB" id="A0A1F8F5L3"/>
<dbReference type="PANTHER" id="PTHR46401">
    <property type="entry name" value="GLYCOSYLTRANSFERASE WBBK-RELATED"/>
    <property type="match status" value="1"/>
</dbReference>
<keyword evidence="1" id="KW-0808">Transferase</keyword>
<reference evidence="4 5" key="1">
    <citation type="journal article" date="2016" name="Nat. Commun.">
        <title>Thousands of microbial genomes shed light on interconnected biogeochemical processes in an aquifer system.</title>
        <authorList>
            <person name="Anantharaman K."/>
            <person name="Brown C.T."/>
            <person name="Hug L.A."/>
            <person name="Sharon I."/>
            <person name="Castelle C.J."/>
            <person name="Probst A.J."/>
            <person name="Thomas B.C."/>
            <person name="Singh A."/>
            <person name="Wilkins M.J."/>
            <person name="Karaoz U."/>
            <person name="Brodie E.L."/>
            <person name="Williams K.H."/>
            <person name="Hubbard S.S."/>
            <person name="Banfield J.F."/>
        </authorList>
    </citation>
    <scope>NUCLEOTIDE SEQUENCE [LARGE SCALE GENOMIC DNA]</scope>
</reference>
<evidence type="ECO:0008006" key="6">
    <source>
        <dbReference type="Google" id="ProtNLM"/>
    </source>
</evidence>
<gene>
    <name evidence="4" type="ORF">A2750_01840</name>
</gene>
<dbReference type="Gene3D" id="3.40.50.2000">
    <property type="entry name" value="Glycogen Phosphorylase B"/>
    <property type="match status" value="2"/>
</dbReference>
<evidence type="ECO:0000256" key="1">
    <source>
        <dbReference type="ARBA" id="ARBA00022679"/>
    </source>
</evidence>
<name>A0A1F8F5L3_9BACT</name>